<organism evidence="2 3">
    <name type="scientific">Macrostomum lignano</name>
    <dbReference type="NCBI Taxonomy" id="282301"/>
    <lineage>
        <taxon>Eukaryota</taxon>
        <taxon>Metazoa</taxon>
        <taxon>Spiralia</taxon>
        <taxon>Lophotrochozoa</taxon>
        <taxon>Platyhelminthes</taxon>
        <taxon>Rhabditophora</taxon>
        <taxon>Macrostomorpha</taxon>
        <taxon>Macrostomida</taxon>
        <taxon>Macrostomidae</taxon>
        <taxon>Macrostomum</taxon>
    </lineage>
</organism>
<reference evidence="3" key="1">
    <citation type="submission" date="2016-11" db="UniProtKB">
        <authorList>
            <consortium name="WormBaseParasite"/>
        </authorList>
    </citation>
    <scope>IDENTIFICATION</scope>
</reference>
<feature type="region of interest" description="Disordered" evidence="1">
    <location>
        <begin position="118"/>
        <end position="141"/>
    </location>
</feature>
<sequence length="428" mass="47399">MPSANGNRRDGEGPAVGQDLQFTQEERDRINRIVSQMPSGGRRIEAPSTRLNQPIHRRDVLSNDGVEFSVPETEEDPEIELVQGLFRDRDDDEDDDDAEDDASGVSRFERKRRTMTDVFPGPRLGAARPADKRSSARAARRPRTAMVTFHLYPVRRVASRGFRLHQAAPGRQAVHEAAENSDMIPGIDWALARCARASGPCSTSTPTPFPWEQGAAPRITRGRADPGRRRVGQPSATGHSVRRVLFPGRGRAPEGAIPGTAGRCAGTCDTRQGPVRPPPARASQNQKYRAAEQVLTSMNVTQRRVPSAVRECNEGLKRDERKPQGAVVARGEALCSMGQHAEAARSLQRDARDSRRRPELEFSRDESRRPSDENDDELRKYRRNQRRSLQAHWAAPNFAGRRRQRARSLTAASSGDEQPIQPGAAAAN</sequence>
<protein>
    <submittedName>
        <fullName evidence="3">TPR_REGION domain-containing protein</fullName>
    </submittedName>
</protein>
<evidence type="ECO:0000313" key="2">
    <source>
        <dbReference type="Proteomes" id="UP000095280"/>
    </source>
</evidence>
<feature type="region of interest" description="Disordered" evidence="1">
    <location>
        <begin position="1"/>
        <end position="106"/>
    </location>
</feature>
<name>A0A1I8FM46_9PLAT</name>
<feature type="compositionally biased region" description="Basic and acidic residues" evidence="1">
    <location>
        <begin position="347"/>
        <end position="372"/>
    </location>
</feature>
<proteinExistence type="predicted"/>
<evidence type="ECO:0000256" key="1">
    <source>
        <dbReference type="SAM" id="MobiDB-lite"/>
    </source>
</evidence>
<feature type="region of interest" description="Disordered" evidence="1">
    <location>
        <begin position="339"/>
        <end position="428"/>
    </location>
</feature>
<evidence type="ECO:0000313" key="3">
    <source>
        <dbReference type="WBParaSite" id="maker-unitig_39955-snap-gene-0.1-mRNA-1"/>
    </source>
</evidence>
<dbReference type="Proteomes" id="UP000095280">
    <property type="component" value="Unplaced"/>
</dbReference>
<feature type="compositionally biased region" description="Acidic residues" evidence="1">
    <location>
        <begin position="90"/>
        <end position="102"/>
    </location>
</feature>
<accession>A0A1I8FM46</accession>
<keyword evidence="2" id="KW-1185">Reference proteome</keyword>
<dbReference type="WBParaSite" id="maker-unitig_39955-snap-gene-0.1-mRNA-1">
    <property type="protein sequence ID" value="maker-unitig_39955-snap-gene-0.1-mRNA-1"/>
    <property type="gene ID" value="maker-unitig_39955-snap-gene-0.1"/>
</dbReference>
<dbReference type="AlphaFoldDB" id="A0A1I8FM46"/>
<feature type="region of interest" description="Disordered" evidence="1">
    <location>
        <begin position="201"/>
        <end position="287"/>
    </location>
</feature>